<keyword evidence="4" id="KW-1185">Reference proteome</keyword>
<evidence type="ECO:0000256" key="2">
    <source>
        <dbReference type="SAM" id="Phobius"/>
    </source>
</evidence>
<dbReference type="FunFam" id="3.30.1330.40:FF:000001">
    <property type="entry name" value="L-PSP family endoribonuclease"/>
    <property type="match status" value="1"/>
</dbReference>
<dbReference type="InterPro" id="IPR035959">
    <property type="entry name" value="RutC-like_sf"/>
</dbReference>
<proteinExistence type="inferred from homology"/>
<dbReference type="EMBL" id="BRXX01000339">
    <property type="protein sequence ID" value="GMI05865.1"/>
    <property type="molecule type" value="Genomic_DNA"/>
</dbReference>
<dbReference type="GO" id="GO:0005829">
    <property type="term" value="C:cytosol"/>
    <property type="evidence" value="ECO:0007669"/>
    <property type="project" value="TreeGrafter"/>
</dbReference>
<keyword evidence="2" id="KW-0812">Transmembrane</keyword>
<dbReference type="Gene3D" id="3.30.1330.40">
    <property type="entry name" value="RutC-like"/>
    <property type="match status" value="1"/>
</dbReference>
<reference evidence="4" key="1">
    <citation type="journal article" date="2023" name="Commun. Biol.">
        <title>Genome analysis of Parmales, the sister group of diatoms, reveals the evolutionary specialization of diatoms from phago-mixotrophs to photoautotrophs.</title>
        <authorList>
            <person name="Ban H."/>
            <person name="Sato S."/>
            <person name="Yoshikawa S."/>
            <person name="Yamada K."/>
            <person name="Nakamura Y."/>
            <person name="Ichinomiya M."/>
            <person name="Sato N."/>
            <person name="Blanc-Mathieu R."/>
            <person name="Endo H."/>
            <person name="Kuwata A."/>
            <person name="Ogata H."/>
        </authorList>
    </citation>
    <scope>NUCLEOTIDE SEQUENCE [LARGE SCALE GENOMIC DNA]</scope>
    <source>
        <strain evidence="4">NIES 3699</strain>
    </source>
</reference>
<accession>A0A9W7CHL1</accession>
<gene>
    <name evidence="3" type="ORF">TrVE_jg387</name>
</gene>
<dbReference type="Proteomes" id="UP001165160">
    <property type="component" value="Unassembled WGS sequence"/>
</dbReference>
<evidence type="ECO:0000256" key="1">
    <source>
        <dbReference type="ARBA" id="ARBA00010552"/>
    </source>
</evidence>
<keyword evidence="2" id="KW-0472">Membrane</keyword>
<dbReference type="PANTHER" id="PTHR11803:SF58">
    <property type="entry name" value="PROTEIN HMF1-RELATED"/>
    <property type="match status" value="1"/>
</dbReference>
<protein>
    <submittedName>
        <fullName evidence="3">Uncharacterized protein</fullName>
    </submittedName>
</protein>
<dbReference type="GO" id="GO:0019239">
    <property type="term" value="F:deaminase activity"/>
    <property type="evidence" value="ECO:0007669"/>
    <property type="project" value="TreeGrafter"/>
</dbReference>
<name>A0A9W7CHL1_9STRA</name>
<comment type="caution">
    <text evidence="3">The sequence shown here is derived from an EMBL/GenBank/DDBJ whole genome shotgun (WGS) entry which is preliminary data.</text>
</comment>
<dbReference type="CDD" id="cd00448">
    <property type="entry name" value="YjgF_YER057c_UK114_family"/>
    <property type="match status" value="1"/>
</dbReference>
<dbReference type="NCBIfam" id="TIGR00004">
    <property type="entry name" value="Rid family detoxifying hydrolase"/>
    <property type="match status" value="1"/>
</dbReference>
<evidence type="ECO:0000313" key="3">
    <source>
        <dbReference type="EMBL" id="GMI05865.1"/>
    </source>
</evidence>
<dbReference type="Pfam" id="PF01042">
    <property type="entry name" value="Ribonuc_L-PSP"/>
    <property type="match status" value="1"/>
</dbReference>
<dbReference type="PANTHER" id="PTHR11803">
    <property type="entry name" value="2-IMINOBUTANOATE/2-IMINOPROPANOATE DEAMINASE RIDA"/>
    <property type="match status" value="1"/>
</dbReference>
<keyword evidence="2" id="KW-1133">Transmembrane helix</keyword>
<dbReference type="AlphaFoldDB" id="A0A9W7CHL1"/>
<evidence type="ECO:0000313" key="4">
    <source>
        <dbReference type="Proteomes" id="UP001165160"/>
    </source>
</evidence>
<dbReference type="InterPro" id="IPR006175">
    <property type="entry name" value="YjgF/YER057c/UK114"/>
</dbReference>
<dbReference type="InterPro" id="IPR019897">
    <property type="entry name" value="RidA_CS"/>
</dbReference>
<dbReference type="SUPFAM" id="SSF55298">
    <property type="entry name" value="YjgF-like"/>
    <property type="match status" value="1"/>
</dbReference>
<dbReference type="PROSITE" id="PS01094">
    <property type="entry name" value="UPF0076"/>
    <property type="match status" value="1"/>
</dbReference>
<sequence>MDLVNRLKDFGKQPLTVNAALLLGLGTYLLSFLLPPPTKKIMSTPLAPSAIGPYSQATLSPSGRTLYVSGCIGLLPSGGFAGTTITEQTRQALLNLQAIIESSGFTLSQAQKTSVLLTDMSDYKTVNEVYVEFFNESKPARAAYAVKELPAKAMIEIDCVCCR</sequence>
<comment type="similarity">
    <text evidence="1">Belongs to the RutC family.</text>
</comment>
<feature type="transmembrane region" description="Helical" evidence="2">
    <location>
        <begin position="15"/>
        <end position="34"/>
    </location>
</feature>
<dbReference type="InterPro" id="IPR006056">
    <property type="entry name" value="RidA"/>
</dbReference>
<organism evidence="3 4">
    <name type="scientific">Triparma verrucosa</name>
    <dbReference type="NCBI Taxonomy" id="1606542"/>
    <lineage>
        <taxon>Eukaryota</taxon>
        <taxon>Sar</taxon>
        <taxon>Stramenopiles</taxon>
        <taxon>Ochrophyta</taxon>
        <taxon>Bolidophyceae</taxon>
        <taxon>Parmales</taxon>
        <taxon>Triparmaceae</taxon>
        <taxon>Triparma</taxon>
    </lineage>
</organism>